<organism evidence="1">
    <name type="scientific">Zea mays</name>
    <name type="common">Maize</name>
    <dbReference type="NCBI Taxonomy" id="4577"/>
    <lineage>
        <taxon>Eukaryota</taxon>
        <taxon>Viridiplantae</taxon>
        <taxon>Streptophyta</taxon>
        <taxon>Embryophyta</taxon>
        <taxon>Tracheophyta</taxon>
        <taxon>Spermatophyta</taxon>
        <taxon>Magnoliopsida</taxon>
        <taxon>Liliopsida</taxon>
        <taxon>Poales</taxon>
        <taxon>Poaceae</taxon>
        <taxon>PACMAD clade</taxon>
        <taxon>Panicoideae</taxon>
        <taxon>Andropogonodae</taxon>
        <taxon>Andropogoneae</taxon>
        <taxon>Tripsacinae</taxon>
        <taxon>Zea</taxon>
    </lineage>
</organism>
<protein>
    <submittedName>
        <fullName evidence="1">Uncharacterized protein</fullName>
    </submittedName>
</protein>
<gene>
    <name evidence="1" type="ORF">ZEAMMB73_Zm00001d035895</name>
</gene>
<sequence length="18" mass="2109">MQFQLDPFAVIHQHLLAT</sequence>
<proteinExistence type="predicted"/>
<accession>A0A1D6LJI4</accession>
<reference evidence="1" key="1">
    <citation type="submission" date="2015-12" db="EMBL/GenBank/DDBJ databases">
        <title>Update maize B73 reference genome by single molecule sequencing technologies.</title>
        <authorList>
            <consortium name="Maize Genome Sequencing Project"/>
            <person name="Ware D."/>
        </authorList>
    </citation>
    <scope>NUCLEOTIDE SEQUENCE</scope>
    <source>
        <tissue evidence="1">Seedling</tissue>
    </source>
</reference>
<dbReference type="InParanoid" id="A0A1D6LJI4"/>
<name>A0A1D6LJI4_MAIZE</name>
<dbReference type="AlphaFoldDB" id="A0A1D6LJI4"/>
<dbReference type="EMBL" id="CM000782">
    <property type="protein sequence ID" value="AQK79904.1"/>
    <property type="molecule type" value="Genomic_DNA"/>
</dbReference>
<evidence type="ECO:0000313" key="1">
    <source>
        <dbReference type="EMBL" id="AQK79904.1"/>
    </source>
</evidence>